<evidence type="ECO:0000313" key="6">
    <source>
        <dbReference type="Proteomes" id="UP001203852"/>
    </source>
</evidence>
<feature type="active site" description="Proton donor" evidence="3">
    <location>
        <position position="328"/>
    </location>
</feature>
<dbReference type="EMBL" id="MU404354">
    <property type="protein sequence ID" value="KAI1613080.1"/>
    <property type="molecule type" value="Genomic_DNA"/>
</dbReference>
<evidence type="ECO:0000256" key="3">
    <source>
        <dbReference type="PIRSR" id="PIRSR000894-1"/>
    </source>
</evidence>
<dbReference type="GO" id="GO:0009277">
    <property type="term" value="C:fungal-type cell wall"/>
    <property type="evidence" value="ECO:0007669"/>
    <property type="project" value="TreeGrafter"/>
</dbReference>
<keyword evidence="4" id="KW-1015">Disulfide bond</keyword>
<dbReference type="PANTHER" id="PTHR20963">
    <property type="entry name" value="MULTIPLE INOSITOL POLYPHOSPHATE PHOSPHATASE-RELATED"/>
    <property type="match status" value="1"/>
</dbReference>
<sequence length="460" mass="50184">MVAPSSLLTPPLLATAVAAYNASQHQLNPVQLIGANSPWFQGPYNGIPYVVPDGCTVDTAVFVSRHASRYPDLAAYEQWLNLSAKIDAATFAVSDSAPELKFLETWKPAVRTPSQDISAINVGGYKELQVQSFIISWYDMGVTCRSRYPDFYTDNSPFIAWANQYPAAPRVIDSARRGPNSTLSGSVYVLNYTDPAGWANSLGNGDGCPTIHSGSGEESTTWDNTYLPAITAHITNMPYLCGMETPILGYQSPWCYVFTDDELKGYEYAQDIKYYYGGGPGSYKNGTMMLPVLNNIIQRFQDGPNKTYTSSDGSSFQPPPLAAMFTNDGQINQLVSQIGVFDDQAPLPSTYIPAGNKYVASHYVSMRGTIGFERLTCSSKHYMRLTLNDVVYSVPSCKSGPGQSCPLDTYAALIANKTAAAGTYPEICQLNVTEPTQAELTMKATFLQDDALSWGYFVAP</sequence>
<comment type="caution">
    <text evidence="5">The sequence shown here is derived from an EMBL/GenBank/DDBJ whole genome shotgun (WGS) entry which is preliminary data.</text>
</comment>
<proteinExistence type="predicted"/>
<evidence type="ECO:0000256" key="4">
    <source>
        <dbReference type="PIRSR" id="PIRSR000894-2"/>
    </source>
</evidence>
<dbReference type="Gene3D" id="3.40.50.1240">
    <property type="entry name" value="Phosphoglycerate mutase-like"/>
    <property type="match status" value="1"/>
</dbReference>
<accession>A0AAN6DUL1</accession>
<dbReference type="InterPro" id="IPR029033">
    <property type="entry name" value="His_PPase_superfam"/>
</dbReference>
<feature type="disulfide bond" evidence="4">
    <location>
        <begin position="241"/>
        <end position="255"/>
    </location>
</feature>
<feature type="active site" description="Nucleophile" evidence="3">
    <location>
        <position position="66"/>
    </location>
</feature>
<dbReference type="InterPro" id="IPR000560">
    <property type="entry name" value="His_Pase_clade-2"/>
</dbReference>
<keyword evidence="2" id="KW-0325">Glycoprotein</keyword>
<feature type="disulfide bond" evidence="4">
    <location>
        <begin position="397"/>
        <end position="405"/>
    </location>
</feature>
<dbReference type="GO" id="GO:0003993">
    <property type="term" value="F:acid phosphatase activity"/>
    <property type="evidence" value="ECO:0007669"/>
    <property type="project" value="TreeGrafter"/>
</dbReference>
<dbReference type="CDD" id="cd07061">
    <property type="entry name" value="HP_HAP_like"/>
    <property type="match status" value="1"/>
</dbReference>
<dbReference type="Pfam" id="PF00328">
    <property type="entry name" value="His_Phos_2"/>
    <property type="match status" value="1"/>
</dbReference>
<evidence type="ECO:0000256" key="1">
    <source>
        <dbReference type="ARBA" id="ARBA00022801"/>
    </source>
</evidence>
<evidence type="ECO:0000313" key="5">
    <source>
        <dbReference type="EMBL" id="KAI1613080.1"/>
    </source>
</evidence>
<organism evidence="5 6">
    <name type="scientific">Exophiala viscosa</name>
    <dbReference type="NCBI Taxonomy" id="2486360"/>
    <lineage>
        <taxon>Eukaryota</taxon>
        <taxon>Fungi</taxon>
        <taxon>Dikarya</taxon>
        <taxon>Ascomycota</taxon>
        <taxon>Pezizomycotina</taxon>
        <taxon>Eurotiomycetes</taxon>
        <taxon>Chaetothyriomycetidae</taxon>
        <taxon>Chaetothyriales</taxon>
        <taxon>Herpotrichiellaceae</taxon>
        <taxon>Exophiala</taxon>
    </lineage>
</organism>
<feature type="disulfide bond" evidence="4">
    <location>
        <begin position="55"/>
        <end position="377"/>
    </location>
</feature>
<reference evidence="5" key="1">
    <citation type="journal article" date="2022" name="bioRxiv">
        <title>Deciphering the potential niche of two novel black yeast fungi from a biological soil crust based on their genomes, phenotypes, and melanin regulation.</title>
        <authorList>
            <consortium name="DOE Joint Genome Institute"/>
            <person name="Carr E.C."/>
            <person name="Barton Q."/>
            <person name="Grambo S."/>
            <person name="Sullivan M."/>
            <person name="Renfro C.M."/>
            <person name="Kuo A."/>
            <person name="Pangilinan J."/>
            <person name="Lipzen A."/>
            <person name="Keymanesh K."/>
            <person name="Savage E."/>
            <person name="Barry K."/>
            <person name="Grigoriev I.V."/>
            <person name="Riekhof W.R."/>
            <person name="Harris S.S."/>
        </authorList>
    </citation>
    <scope>NUCLEOTIDE SEQUENCE</scope>
    <source>
        <strain evidence="5">JF 03-4F</strain>
    </source>
</reference>
<name>A0AAN6DUL1_9EURO</name>
<keyword evidence="1" id="KW-0378">Hydrolase</keyword>
<protein>
    <submittedName>
        <fullName evidence="5">Histidine acid phosphatase</fullName>
    </submittedName>
</protein>
<gene>
    <name evidence="5" type="ORF">EDD36DRAFT_419228</name>
</gene>
<dbReference type="SUPFAM" id="SSF53254">
    <property type="entry name" value="Phosphoglycerate mutase-like"/>
    <property type="match status" value="1"/>
</dbReference>
<evidence type="ECO:0000256" key="2">
    <source>
        <dbReference type="ARBA" id="ARBA00023180"/>
    </source>
</evidence>
<dbReference type="PIRSF" id="PIRSF000894">
    <property type="entry name" value="Acid_phosphatase"/>
    <property type="match status" value="1"/>
</dbReference>
<dbReference type="PANTHER" id="PTHR20963:SF23">
    <property type="entry name" value="3-PHYTASE"/>
    <property type="match status" value="1"/>
</dbReference>
<dbReference type="InterPro" id="IPR016274">
    <property type="entry name" value="Histidine_acid_Pase_euk"/>
</dbReference>
<keyword evidence="6" id="KW-1185">Reference proteome</keyword>
<dbReference type="Proteomes" id="UP001203852">
    <property type="component" value="Unassembled WGS sequence"/>
</dbReference>
<dbReference type="AlphaFoldDB" id="A0AAN6DUL1"/>